<evidence type="ECO:0000259" key="4">
    <source>
        <dbReference type="SMART" id="SM00822"/>
    </source>
</evidence>
<feature type="domain" description="Ketoreductase" evidence="4">
    <location>
        <begin position="23"/>
        <end position="207"/>
    </location>
</feature>
<gene>
    <name evidence="5" type="ORF">UFOPK1358_00803</name>
</gene>
<dbReference type="PIRSF" id="PIRSF000126">
    <property type="entry name" value="11-beta-HSD1"/>
    <property type="match status" value="1"/>
</dbReference>
<evidence type="ECO:0000313" key="5">
    <source>
        <dbReference type="EMBL" id="CAB4537059.1"/>
    </source>
</evidence>
<dbReference type="InterPro" id="IPR002347">
    <property type="entry name" value="SDR_fam"/>
</dbReference>
<dbReference type="PRINTS" id="PR00080">
    <property type="entry name" value="SDRFAMILY"/>
</dbReference>
<feature type="region of interest" description="Disordered" evidence="3">
    <location>
        <begin position="1"/>
        <end position="21"/>
    </location>
</feature>
<protein>
    <submittedName>
        <fullName evidence="5">Unannotated protein</fullName>
    </submittedName>
</protein>
<dbReference type="PRINTS" id="PR00081">
    <property type="entry name" value="GDHRDH"/>
</dbReference>
<dbReference type="AlphaFoldDB" id="A0A6J6BF82"/>
<proteinExistence type="inferred from homology"/>
<dbReference type="PANTHER" id="PTHR44196">
    <property type="entry name" value="DEHYDROGENASE/REDUCTASE SDR FAMILY MEMBER 7B"/>
    <property type="match status" value="1"/>
</dbReference>
<evidence type="ECO:0000256" key="1">
    <source>
        <dbReference type="ARBA" id="ARBA00006484"/>
    </source>
</evidence>
<keyword evidence="2" id="KW-0560">Oxidoreductase</keyword>
<evidence type="ECO:0000256" key="3">
    <source>
        <dbReference type="SAM" id="MobiDB-lite"/>
    </source>
</evidence>
<dbReference type="GO" id="GO:0016020">
    <property type="term" value="C:membrane"/>
    <property type="evidence" value="ECO:0007669"/>
    <property type="project" value="TreeGrafter"/>
</dbReference>
<dbReference type="GO" id="GO:0016491">
    <property type="term" value="F:oxidoreductase activity"/>
    <property type="evidence" value="ECO:0007669"/>
    <property type="project" value="UniProtKB-KW"/>
</dbReference>
<name>A0A6J6BF82_9ZZZZ</name>
<organism evidence="5">
    <name type="scientific">freshwater metagenome</name>
    <dbReference type="NCBI Taxonomy" id="449393"/>
    <lineage>
        <taxon>unclassified sequences</taxon>
        <taxon>metagenomes</taxon>
        <taxon>ecological metagenomes</taxon>
    </lineage>
</organism>
<dbReference type="SMART" id="SM00822">
    <property type="entry name" value="PKS_KR"/>
    <property type="match status" value="1"/>
</dbReference>
<dbReference type="InterPro" id="IPR036291">
    <property type="entry name" value="NAD(P)-bd_dom_sf"/>
</dbReference>
<dbReference type="SUPFAM" id="SSF51735">
    <property type="entry name" value="NAD(P)-binding Rossmann-fold domains"/>
    <property type="match status" value="1"/>
</dbReference>
<dbReference type="PANTHER" id="PTHR44196:SF2">
    <property type="entry name" value="SHORT-CHAIN DEHYDROGENASE-RELATED"/>
    <property type="match status" value="1"/>
</dbReference>
<dbReference type="Gene3D" id="3.40.50.720">
    <property type="entry name" value="NAD(P)-binding Rossmann-like Domain"/>
    <property type="match status" value="1"/>
</dbReference>
<dbReference type="EMBL" id="CAEZSF010000063">
    <property type="protein sequence ID" value="CAB4537059.1"/>
    <property type="molecule type" value="Genomic_DNA"/>
</dbReference>
<comment type="similarity">
    <text evidence="1">Belongs to the short-chain dehydrogenases/reductases (SDR) family.</text>
</comment>
<dbReference type="InterPro" id="IPR057326">
    <property type="entry name" value="KR_dom"/>
</dbReference>
<reference evidence="5" key="1">
    <citation type="submission" date="2020-05" db="EMBL/GenBank/DDBJ databases">
        <authorList>
            <person name="Chiriac C."/>
            <person name="Salcher M."/>
            <person name="Ghai R."/>
            <person name="Kavagutti S V."/>
        </authorList>
    </citation>
    <scope>NUCLEOTIDE SEQUENCE</scope>
</reference>
<dbReference type="Pfam" id="PF00106">
    <property type="entry name" value="adh_short"/>
    <property type="match status" value="1"/>
</dbReference>
<accession>A0A6J6BF82</accession>
<evidence type="ECO:0000256" key="2">
    <source>
        <dbReference type="ARBA" id="ARBA00023002"/>
    </source>
</evidence>
<sequence>MPSDVTAAPSPHSKRNQGAPRWKTVLVTGASSGIGEAFARQLAAEGSDLILVARGIQRLNEIAEELSSAHGVQVQVYEADLSAPVARAAIERRLAHPEQHIDLLINNAGFGTNGEFSHLPIAREEQEVQLNVIAVMRLTSAALPAMLKRHSGAILNVSSIAGLYPAPGSATYCATKAFLCSFGDSLFEELRGTGVSITTSLPGFTSTEFQKTANWEDQSSVPKAAWLTAAKVAAESLDGVSAGKARVVPALGYRLLVGATAPLPPSTRRWMLGRGSRALR</sequence>